<dbReference type="PANTHER" id="PTHR21090:SF5">
    <property type="entry name" value="PENTAFUNCTIONAL AROM POLYPEPTIDE"/>
    <property type="match status" value="1"/>
</dbReference>
<protein>
    <recommendedName>
        <fullName evidence="3">3-phosphoshikimate 1-carboxyvinyltransferase</fullName>
        <ecNumber evidence="3">2.5.1.19</ecNumber>
    </recommendedName>
</protein>
<dbReference type="GO" id="GO:0009073">
    <property type="term" value="P:aromatic amino acid family biosynthetic process"/>
    <property type="evidence" value="ECO:0007669"/>
    <property type="project" value="UniProtKB-KW"/>
</dbReference>
<dbReference type="CDD" id="cd01556">
    <property type="entry name" value="EPSP_synthase"/>
    <property type="match status" value="1"/>
</dbReference>
<dbReference type="GO" id="GO:0008652">
    <property type="term" value="P:amino acid biosynthetic process"/>
    <property type="evidence" value="ECO:0007669"/>
    <property type="project" value="UniProtKB-KW"/>
</dbReference>
<evidence type="ECO:0000256" key="2">
    <source>
        <dbReference type="ARBA" id="ARBA00009948"/>
    </source>
</evidence>
<dbReference type="PROSITE" id="PS00104">
    <property type="entry name" value="EPSP_SYNTHASE_1"/>
    <property type="match status" value="1"/>
</dbReference>
<reference evidence="10" key="1">
    <citation type="submission" date="2018-05" db="EMBL/GenBank/DDBJ databases">
        <authorList>
            <person name="Lanie J.A."/>
            <person name="Ng W.-L."/>
            <person name="Kazmierczak K.M."/>
            <person name="Andrzejewski T.M."/>
            <person name="Davidsen T.M."/>
            <person name="Wayne K.J."/>
            <person name="Tettelin H."/>
            <person name="Glass J.I."/>
            <person name="Rusch D."/>
            <person name="Podicherti R."/>
            <person name="Tsui H.-C.T."/>
            <person name="Winkler M.E."/>
        </authorList>
    </citation>
    <scope>NUCLEOTIDE SEQUENCE</scope>
</reference>
<dbReference type="HAMAP" id="MF_00210">
    <property type="entry name" value="EPSP_synth"/>
    <property type="match status" value="1"/>
</dbReference>
<dbReference type="Gene3D" id="3.65.10.10">
    <property type="entry name" value="Enolpyruvate transferase domain"/>
    <property type="match status" value="2"/>
</dbReference>
<keyword evidence="6" id="KW-0808">Transferase</keyword>
<evidence type="ECO:0000259" key="9">
    <source>
        <dbReference type="Pfam" id="PF00275"/>
    </source>
</evidence>
<dbReference type="NCBIfam" id="TIGR01356">
    <property type="entry name" value="aroA"/>
    <property type="match status" value="1"/>
</dbReference>
<gene>
    <name evidence="10" type="ORF">METZ01_LOCUS44544</name>
</gene>
<dbReference type="EC" id="2.5.1.19" evidence="3"/>
<dbReference type="InterPro" id="IPR001986">
    <property type="entry name" value="Enolpyruvate_Tfrase_dom"/>
</dbReference>
<evidence type="ECO:0000256" key="5">
    <source>
        <dbReference type="ARBA" id="ARBA00022605"/>
    </source>
</evidence>
<dbReference type="SUPFAM" id="SSF55205">
    <property type="entry name" value="EPT/RTPC-like"/>
    <property type="match status" value="1"/>
</dbReference>
<comment type="catalytic activity">
    <reaction evidence="8">
        <text>3-phosphoshikimate + phosphoenolpyruvate = 5-O-(1-carboxyvinyl)-3-phosphoshikimate + phosphate</text>
        <dbReference type="Rhea" id="RHEA:21256"/>
        <dbReference type="ChEBI" id="CHEBI:43474"/>
        <dbReference type="ChEBI" id="CHEBI:57701"/>
        <dbReference type="ChEBI" id="CHEBI:58702"/>
        <dbReference type="ChEBI" id="CHEBI:145989"/>
        <dbReference type="EC" id="2.5.1.19"/>
    </reaction>
    <physiologicalReaction direction="left-to-right" evidence="8">
        <dbReference type="Rhea" id="RHEA:21257"/>
    </physiologicalReaction>
</comment>
<sequence>VDPVSPVVERSGGSTVVQPGGPLVGRLRVPGDKSISHRVLMLAALADGTSTVRGLSDGGDVACTRRIVEALGAGVVDVDDDTISVRGGSLGAVDHPLDVGNSGTGIRLLAGLLAGLPFRSVLDGDASIRRRPMDRVLEPLGLMGATVAGHDGLALAPLDIRGGGLRGIEYRLPVASAQVKGCVLFAGLSADGPTTVVEDRPSRAHTEELMAAFGIRLASEADGDLTRVTLQPGRPSAFDHDVAGDPSQAAFWAVAASIVPGSEVVVGNVYAGPARSGFIDVLKRMGADISHDPATGDLMVRHAGLTGTVVTVDEVPGLVDEVPILAVAAACAEGETTFDGVGELRVKESDRLATVESELGRMGVDVRVDGDTLVVRGSALRGTVVDSHHDHRIAMACAVAALVADGPMTVDGWDAVATSYPGFADDLDLLREGA</sequence>
<dbReference type="UniPathway" id="UPA00053">
    <property type="reaction ID" value="UER00089"/>
</dbReference>
<keyword evidence="5" id="KW-0028">Amino-acid biosynthesis</keyword>
<proteinExistence type="inferred from homology"/>
<dbReference type="InterPro" id="IPR013792">
    <property type="entry name" value="RNA3'P_cycl/enolpyr_Trfase_a/b"/>
</dbReference>
<name>A0A381RIP8_9ZZZZ</name>
<dbReference type="AlphaFoldDB" id="A0A381RIP8"/>
<keyword evidence="4" id="KW-0963">Cytoplasm</keyword>
<feature type="non-terminal residue" evidence="10">
    <location>
        <position position="1"/>
    </location>
</feature>
<organism evidence="10">
    <name type="scientific">marine metagenome</name>
    <dbReference type="NCBI Taxonomy" id="408172"/>
    <lineage>
        <taxon>unclassified sequences</taxon>
        <taxon>metagenomes</taxon>
        <taxon>ecological metagenomes</taxon>
    </lineage>
</organism>
<dbReference type="PROSITE" id="PS00885">
    <property type="entry name" value="EPSP_SYNTHASE_2"/>
    <property type="match status" value="1"/>
</dbReference>
<comment type="similarity">
    <text evidence="2">Belongs to the EPSP synthase family.</text>
</comment>
<evidence type="ECO:0000256" key="1">
    <source>
        <dbReference type="ARBA" id="ARBA00004811"/>
    </source>
</evidence>
<keyword evidence="7" id="KW-0057">Aromatic amino acid biosynthesis</keyword>
<evidence type="ECO:0000256" key="4">
    <source>
        <dbReference type="ARBA" id="ARBA00022490"/>
    </source>
</evidence>
<evidence type="ECO:0000256" key="7">
    <source>
        <dbReference type="ARBA" id="ARBA00023141"/>
    </source>
</evidence>
<dbReference type="PIRSF" id="PIRSF000505">
    <property type="entry name" value="EPSPS"/>
    <property type="match status" value="1"/>
</dbReference>
<evidence type="ECO:0000256" key="3">
    <source>
        <dbReference type="ARBA" id="ARBA00012450"/>
    </source>
</evidence>
<comment type="pathway">
    <text evidence="1">Metabolic intermediate biosynthesis; chorismate biosynthesis; chorismate from D-erythrose 4-phosphate and phosphoenolpyruvate: step 6/7.</text>
</comment>
<dbReference type="EMBL" id="UINC01001996">
    <property type="protein sequence ID" value="SUZ91690.1"/>
    <property type="molecule type" value="Genomic_DNA"/>
</dbReference>
<dbReference type="PANTHER" id="PTHR21090">
    <property type="entry name" value="AROM/DEHYDROQUINATE SYNTHASE"/>
    <property type="match status" value="1"/>
</dbReference>
<dbReference type="InterPro" id="IPR006264">
    <property type="entry name" value="EPSP_synthase"/>
</dbReference>
<evidence type="ECO:0000313" key="10">
    <source>
        <dbReference type="EMBL" id="SUZ91690.1"/>
    </source>
</evidence>
<dbReference type="FunFam" id="3.65.10.10:FF:000005">
    <property type="entry name" value="3-phosphoshikimate 1-carboxyvinyltransferase"/>
    <property type="match status" value="1"/>
</dbReference>
<dbReference type="InterPro" id="IPR023193">
    <property type="entry name" value="EPSP_synthase_CS"/>
</dbReference>
<accession>A0A381RIP8</accession>
<feature type="domain" description="Enolpyruvate transferase" evidence="9">
    <location>
        <begin position="17"/>
        <end position="427"/>
    </location>
</feature>
<dbReference type="GO" id="GO:0009423">
    <property type="term" value="P:chorismate biosynthetic process"/>
    <property type="evidence" value="ECO:0007669"/>
    <property type="project" value="UniProtKB-UniPathway"/>
</dbReference>
<dbReference type="InterPro" id="IPR036968">
    <property type="entry name" value="Enolpyruvate_Tfrase_sf"/>
</dbReference>
<dbReference type="Pfam" id="PF00275">
    <property type="entry name" value="EPSP_synthase"/>
    <property type="match status" value="1"/>
</dbReference>
<dbReference type="GO" id="GO:0003866">
    <property type="term" value="F:3-phosphoshikimate 1-carboxyvinyltransferase activity"/>
    <property type="evidence" value="ECO:0007669"/>
    <property type="project" value="UniProtKB-EC"/>
</dbReference>
<evidence type="ECO:0000256" key="8">
    <source>
        <dbReference type="ARBA" id="ARBA00044633"/>
    </source>
</evidence>
<evidence type="ECO:0000256" key="6">
    <source>
        <dbReference type="ARBA" id="ARBA00022679"/>
    </source>
</evidence>